<dbReference type="PANTHER" id="PTHR16295">
    <property type="entry name" value="TRAF-TYPE ZINC FINGER PROTEIN-RELATED"/>
    <property type="match status" value="1"/>
</dbReference>
<dbReference type="EMBL" id="BMAO01018605">
    <property type="protein sequence ID" value="GFR24678.1"/>
    <property type="molecule type" value="Genomic_DNA"/>
</dbReference>
<dbReference type="Proteomes" id="UP000887116">
    <property type="component" value="Unassembled WGS sequence"/>
</dbReference>
<feature type="domain" description="UBZ4-type" evidence="7">
    <location>
        <begin position="219"/>
        <end position="242"/>
    </location>
</feature>
<keyword evidence="2" id="KW-0227">DNA damage</keyword>
<evidence type="ECO:0000256" key="5">
    <source>
        <dbReference type="ARBA" id="ARBA00023204"/>
    </source>
</evidence>
<dbReference type="PANTHER" id="PTHR16295:SF10">
    <property type="entry name" value="EXPRESSED PROTEIN"/>
    <property type="match status" value="1"/>
</dbReference>
<dbReference type="Gene3D" id="3.30.40.10">
    <property type="entry name" value="Zinc/RING finger domain, C3HC4 (zinc finger)"/>
    <property type="match status" value="3"/>
</dbReference>
<feature type="region of interest" description="Disordered" evidence="6">
    <location>
        <begin position="711"/>
        <end position="744"/>
    </location>
</feature>
<accession>A0A8X6HKB1</accession>
<dbReference type="SMART" id="SM00734">
    <property type="entry name" value="ZnF_Rad18"/>
    <property type="match status" value="2"/>
</dbReference>
<evidence type="ECO:0000259" key="7">
    <source>
        <dbReference type="SMART" id="SM00734"/>
    </source>
</evidence>
<gene>
    <name evidence="8" type="primary">X975_15644</name>
    <name evidence="8" type="ORF">TNCT_556741</name>
</gene>
<keyword evidence="3" id="KW-0863">Zinc-finger</keyword>
<dbReference type="AlphaFoldDB" id="A0A8X6HKB1"/>
<dbReference type="Pfam" id="PF21366">
    <property type="entry name" value="TRAFD1-XIAF1_ZnF"/>
    <property type="match status" value="1"/>
</dbReference>
<evidence type="ECO:0000313" key="8">
    <source>
        <dbReference type="EMBL" id="GFR24678.1"/>
    </source>
</evidence>
<feature type="compositionally biased region" description="Polar residues" evidence="6">
    <location>
        <begin position="671"/>
        <end position="690"/>
    </location>
</feature>
<dbReference type="OrthoDB" id="6431536at2759"/>
<keyword evidence="4" id="KW-0862">Zinc</keyword>
<dbReference type="GO" id="GO:0003677">
    <property type="term" value="F:DNA binding"/>
    <property type="evidence" value="ECO:0007669"/>
    <property type="project" value="InterPro"/>
</dbReference>
<keyword evidence="5" id="KW-0234">DNA repair</keyword>
<keyword evidence="9" id="KW-1185">Reference proteome</keyword>
<keyword evidence="1" id="KW-0479">Metal-binding</keyword>
<reference evidence="8" key="1">
    <citation type="submission" date="2020-07" db="EMBL/GenBank/DDBJ databases">
        <title>Multicomponent nature underlies the extraordinary mechanical properties of spider dragline silk.</title>
        <authorList>
            <person name="Kono N."/>
            <person name="Nakamura H."/>
            <person name="Mori M."/>
            <person name="Yoshida Y."/>
            <person name="Ohtoshi R."/>
            <person name="Malay A.D."/>
            <person name="Moran D.A.P."/>
            <person name="Tomita M."/>
            <person name="Numata K."/>
            <person name="Arakawa K."/>
        </authorList>
    </citation>
    <scope>NUCLEOTIDE SEQUENCE</scope>
</reference>
<feature type="domain" description="UBZ4-type" evidence="7">
    <location>
        <begin position="189"/>
        <end position="212"/>
    </location>
</feature>
<evidence type="ECO:0000256" key="1">
    <source>
        <dbReference type="ARBA" id="ARBA00022723"/>
    </source>
</evidence>
<comment type="caution">
    <text evidence="8">The sequence shown here is derived from an EMBL/GenBank/DDBJ whole genome shotgun (WGS) entry which is preliminary data.</text>
</comment>
<evidence type="ECO:0000256" key="4">
    <source>
        <dbReference type="ARBA" id="ARBA00022833"/>
    </source>
</evidence>
<sequence length="1106" mass="126820">EEEIYCGDCGLKVAEKYFAIHASVCKGRELYAKDEEEVYCVNCGFMVAVKFFAVHLSVCKGRELYAKDMLNKDYNCEMCGLKVPLNNVDFHMSMCQSSTSLRKSSVDIVCEYCQEEIPSKFYEKHIMICRTQKEKCLVCDELVMVQDKKLHLEICGKSSEENKIACEFCEVKVPFHAYEDHVFICGTVKVKCPICNENVMAQDQKRHLEICRRAAFSIQIPCKYCNKSIPEDDFEDHVLSCGSRTEKCEKCNKYVVLKEKEMHPFVCKTISRSHGNCRYCHEVVSWLDMNIHEAACAIENGIEDYTHQNMLNELSLKKSSPFEKYTSNDDRSNQVCGKRCPFCVGLFLQSLFPKHLECCEERPYNCSACLKAMPYKEKEKHTILCYGNKEKKGHFEAVALYEENKSFVKGRQIEKLKQCEFCDERLPDLIFETHLGTCSKRHEKCKLCNTSVLVKEMKNHLSNCSFDKHYDSRYFDCDKYLYAGNMPASSMNSVESKYLEDNVEVCPSCKCKIPVVRFACHAQYCLEDMKSCKFCGSKIKKKDERNHLQNCKRLLDVGKDFTPQSEKKEIKNKSRNDGESFLGTVGRLLQNKWKKEESMEEIQNKYAPQGRQNRRKIQESVIPNQLLQHEIPLVPCEFCDELYPFELLIEHQSGCRPDLTSFPKKDGEGTVGSNMQVDDKSQGSYRSIASGNSKKIDTEWTEISSRKSRKISTKKSVLAEQESVESSSGRNKQLSKESGFSGSSMQYRQHFNRDKYFYYQPPGYAETERNYLDVKHSSELNQCEETSKIACAEESDSVRLHKVFRSKDSFPLYKSNSSANTKENYNSSNEQALGSPTSDEHDQHQVKNNNDYHYQVFPSLPNDEKSILSKVVGAERIVKGGVINKTKNVALGFIYENSKAPIDQQVVSDNHTIEKNLAMKTVWNTECDTSDIQKKIAESNNEKEVECDLSNVEMVSNIFEDKTHTSDKNSTNEQLDNDVNKDSEMNAYFKYLSCNNDRSFDMKERVVEKEKLASGSTENCDCGNQICYCAIAKQSSLAKNSLSRENSHLKNFQPDSCSTISQDMLSDDNEPKPMEVDSPFEEINAMNQVVQKKDSSEINNCIEVEK</sequence>
<dbReference type="GO" id="GO:0005739">
    <property type="term" value="C:mitochondrion"/>
    <property type="evidence" value="ECO:0007669"/>
    <property type="project" value="TreeGrafter"/>
</dbReference>
<dbReference type="GO" id="GO:0006281">
    <property type="term" value="P:DNA repair"/>
    <property type="evidence" value="ECO:0007669"/>
    <property type="project" value="UniProtKB-KW"/>
</dbReference>
<name>A0A8X6HKB1_TRICU</name>
<dbReference type="InterPro" id="IPR049439">
    <property type="entry name" value="TRAFD1-XIAF1_Znf"/>
</dbReference>
<evidence type="ECO:0000256" key="2">
    <source>
        <dbReference type="ARBA" id="ARBA00022763"/>
    </source>
</evidence>
<feature type="non-terminal residue" evidence="8">
    <location>
        <position position="1"/>
    </location>
</feature>
<dbReference type="InterPro" id="IPR051986">
    <property type="entry name" value="Innate_Immune_Apopt_Reg"/>
</dbReference>
<organism evidence="8 9">
    <name type="scientific">Trichonephila clavata</name>
    <name type="common">Joro spider</name>
    <name type="synonym">Nephila clavata</name>
    <dbReference type="NCBI Taxonomy" id="2740835"/>
    <lineage>
        <taxon>Eukaryota</taxon>
        <taxon>Metazoa</taxon>
        <taxon>Ecdysozoa</taxon>
        <taxon>Arthropoda</taxon>
        <taxon>Chelicerata</taxon>
        <taxon>Arachnida</taxon>
        <taxon>Araneae</taxon>
        <taxon>Araneomorphae</taxon>
        <taxon>Entelegynae</taxon>
        <taxon>Araneoidea</taxon>
        <taxon>Nephilidae</taxon>
        <taxon>Trichonephila</taxon>
    </lineage>
</organism>
<dbReference type="InterPro" id="IPR013083">
    <property type="entry name" value="Znf_RING/FYVE/PHD"/>
</dbReference>
<feature type="region of interest" description="Disordered" evidence="6">
    <location>
        <begin position="660"/>
        <end position="690"/>
    </location>
</feature>
<feature type="compositionally biased region" description="Polar residues" evidence="6">
    <location>
        <begin position="814"/>
        <end position="837"/>
    </location>
</feature>
<evidence type="ECO:0000313" key="9">
    <source>
        <dbReference type="Proteomes" id="UP000887116"/>
    </source>
</evidence>
<dbReference type="InterPro" id="IPR006642">
    <property type="entry name" value="Rad18_UBZ4"/>
</dbReference>
<feature type="compositionally biased region" description="Polar residues" evidence="6">
    <location>
        <begin position="724"/>
        <end position="744"/>
    </location>
</feature>
<dbReference type="GO" id="GO:0008270">
    <property type="term" value="F:zinc ion binding"/>
    <property type="evidence" value="ECO:0007669"/>
    <property type="project" value="UniProtKB-KW"/>
</dbReference>
<evidence type="ECO:0000256" key="3">
    <source>
        <dbReference type="ARBA" id="ARBA00022771"/>
    </source>
</evidence>
<protein>
    <submittedName>
        <fullName evidence="8">TRAF-type zinc finger domain-containing protein 1</fullName>
    </submittedName>
</protein>
<proteinExistence type="predicted"/>
<evidence type="ECO:0000256" key="6">
    <source>
        <dbReference type="SAM" id="MobiDB-lite"/>
    </source>
</evidence>
<feature type="region of interest" description="Disordered" evidence="6">
    <location>
        <begin position="813"/>
        <end position="845"/>
    </location>
</feature>